<organism evidence="1">
    <name type="scientific">Caldithrix abyssi</name>
    <dbReference type="NCBI Taxonomy" id="187145"/>
    <lineage>
        <taxon>Bacteria</taxon>
        <taxon>Pseudomonadati</taxon>
        <taxon>Calditrichota</taxon>
        <taxon>Calditrichia</taxon>
        <taxon>Calditrichales</taxon>
        <taxon>Calditrichaceae</taxon>
        <taxon>Caldithrix</taxon>
    </lineage>
</organism>
<gene>
    <name evidence="1" type="ORF">ENJ15_03080</name>
</gene>
<proteinExistence type="predicted"/>
<feature type="non-terminal residue" evidence="1">
    <location>
        <position position="595"/>
    </location>
</feature>
<dbReference type="EMBL" id="DRLI01000117">
    <property type="protein sequence ID" value="HHM01968.1"/>
    <property type="molecule type" value="Genomic_DNA"/>
</dbReference>
<comment type="caution">
    <text evidence="1">The sequence shown here is derived from an EMBL/GenBank/DDBJ whole genome shotgun (WGS) entry which is preliminary data.</text>
</comment>
<evidence type="ECO:0000313" key="1">
    <source>
        <dbReference type="EMBL" id="HHM01968.1"/>
    </source>
</evidence>
<name>A0A7V5RNR5_CALAY</name>
<reference evidence="1" key="1">
    <citation type="journal article" date="2020" name="mSystems">
        <title>Genome- and Community-Level Interaction Insights into Carbon Utilization and Element Cycling Functions of Hydrothermarchaeota in Hydrothermal Sediment.</title>
        <authorList>
            <person name="Zhou Z."/>
            <person name="Liu Y."/>
            <person name="Xu W."/>
            <person name="Pan J."/>
            <person name="Luo Z.H."/>
            <person name="Li M."/>
        </authorList>
    </citation>
    <scope>NUCLEOTIDE SEQUENCE [LARGE SCALE GENOMIC DNA]</scope>
    <source>
        <strain evidence="1">HyVt-460</strain>
    </source>
</reference>
<dbReference type="PROSITE" id="PS51257">
    <property type="entry name" value="PROKAR_LIPOPROTEIN"/>
    <property type="match status" value="1"/>
</dbReference>
<accession>A0A7V5RNR5</accession>
<protein>
    <submittedName>
        <fullName evidence="1">Transglutaminase domain-containing protein</fullName>
    </submittedName>
</protein>
<dbReference type="Gene3D" id="2.60.40.3140">
    <property type="match status" value="1"/>
</dbReference>
<dbReference type="Gene3D" id="3.10.620.30">
    <property type="match status" value="1"/>
</dbReference>
<dbReference type="AlphaFoldDB" id="A0A7V5RNR5"/>
<dbReference type="Proteomes" id="UP000885771">
    <property type="component" value="Unassembled WGS sequence"/>
</dbReference>
<sequence length="595" mass="69463">MLHRLTGMGLVILLLVSSCKISKQVLLKVDMGPTFKKAYKTFILSKYRDTDYDAVYLYKTVGVEHWGNPTSKWVYKINYFRSYMVLNPNAENFAVFRLNNIPDATLYKVVLNVYEPNGTVHNFSKVDLKKTIDSNGKTRWNLAYPGIERGSVVEELYILVNSVPRNIPPTDQTFNIQRSIPIEHYSFKFAYPEWWDVQFKKIAPDSTLPMIRTVDEDNQKIIYSFKGRRIPAYRDEPYSPYYKSDGMYIQWLVKNMRMAGFAFDGNKSWKDVTARFHDYAVDNKAWFSNRVETISDSLTKGIDDPALKLDKIIRYIQHNIDVTISSDIDDFSDVIKYKKGDPYIITGMARVMLERAGIPADYLLIHSARKGYFDPDYYTLDQVETAALSLTLNSRPYIILPYEKYLDYRIIPPYFLGQSALKLPRELGSAEDERIQIVQTPDAAQYDNRYLIDMDMEIDEEGLIRIKEKHMTRGMMAFILRSQLEDMEKEDIKEFMEELPYYEEGEVSIDSFAIKNDKDYNKPLTFTVNYTIDNLVVIMPDEVIFQTAGLFSPTNINRVSFDPEKRQHRIEVPVGEEHIKEITIRFPKEWSIDTR</sequence>